<evidence type="ECO:0000313" key="2">
    <source>
        <dbReference type="EMBL" id="KAG0139956.1"/>
    </source>
</evidence>
<feature type="compositionally biased region" description="Basic residues" evidence="1">
    <location>
        <begin position="617"/>
        <end position="628"/>
    </location>
</feature>
<feature type="region of interest" description="Disordered" evidence="1">
    <location>
        <begin position="1"/>
        <end position="135"/>
    </location>
</feature>
<name>A0A9P6T5Q4_9BASI</name>
<evidence type="ECO:0000256" key="1">
    <source>
        <dbReference type="SAM" id="MobiDB-lite"/>
    </source>
</evidence>
<sequence length="937" mass="101101">MPPLSRASHHSQPQLTGSALGTAGWDQIGDDDELYIQSDDHRLSSHAATLRPPPAPTFDSSVGDAHPPQQPRKRKRPTLAYQSGSRDSQQPMPSSSHYPSSSQENLWPGRPPNALSAPKRARQAPKPPSKTALKFDSEGCANCRTNQSKCWWRKKRLVRDHNGHQAWTEDKLCNTCSIYWNKNGFHRTVPPKARKRTECKLPPPPPPLRIGPSPCPSSRPSKSLARVSSASRGSTIGLSSPLLPLAKLPAPPSKIVPLRRERSPSQLARTAEREAHILKRKITCKADEAHSSVANRGDPFHHIDCSLAPSPLLPSQTSTVEKSLIDLSRQSSADHDEFAMTKRMLDAFLSQPLRPLDPKLSATSSEMDFFSEYVLEEPTDQSDQVFDFFNLSQPASAATAPIRSDHLSNSGLGPSLSPPRTPPSQRTQPSNARNHASKPAGSPLGSPSFDLNHLLSPSFLNASPNSLLNKLNPDRLDTAPPEISFTIIPSAGPLAGSEPFVDCENIFLSSSVSHLPSELLAPPSPSHGEPSKRVKRMGKCRGPDRETTLAFPWDLHPTSSSATSTKSCIFPGAKLSSAIARSGNRSDPTRDLGMVAGRSEKDIQSPTHAEQVSRQPPPRKPRRQKQPSRSKGGLAECAPSAAMPHNSVQPTFFGSSQLLEHYRSESSQEHAFGRIGGPSHLQTPSKYPIARTIWSRPLGPSGLLSSDDAGTQPKEHTRTRIRHPLRSSPSISEGEPTSRFYTASSTIATHEARTTALSSMIRHGFRSDPPLSSELMMDAEPSSPPVLPPPSDCSEGITPLSPGLFSDDADDLSEDGMGMVEVQELDKMKHDIRAKATAAGGRDCSSATGMALNDITSSLNEPQSVHHGVNRSAPGTESTNNEIGSLSPQIMAAFREAIKAGWTPEDLAQALRSINTSRSGDGGECKLGSSSRADVCG</sequence>
<feature type="compositionally biased region" description="Low complexity" evidence="1">
    <location>
        <begin position="88"/>
        <end position="103"/>
    </location>
</feature>
<feature type="region of interest" description="Disordered" evidence="1">
    <location>
        <begin position="859"/>
        <end position="883"/>
    </location>
</feature>
<dbReference type="OrthoDB" id="2504609at2759"/>
<evidence type="ECO:0008006" key="4">
    <source>
        <dbReference type="Google" id="ProtNLM"/>
    </source>
</evidence>
<organism evidence="2 3">
    <name type="scientific">Cronartium quercuum f. sp. fusiforme G11</name>
    <dbReference type="NCBI Taxonomy" id="708437"/>
    <lineage>
        <taxon>Eukaryota</taxon>
        <taxon>Fungi</taxon>
        <taxon>Dikarya</taxon>
        <taxon>Basidiomycota</taxon>
        <taxon>Pucciniomycotina</taxon>
        <taxon>Pucciniomycetes</taxon>
        <taxon>Pucciniales</taxon>
        <taxon>Coleosporiaceae</taxon>
        <taxon>Cronartium</taxon>
    </lineage>
</organism>
<feature type="region of interest" description="Disordered" evidence="1">
    <location>
        <begin position="914"/>
        <end position="937"/>
    </location>
</feature>
<accession>A0A9P6T5Q4</accession>
<feature type="region of interest" description="Disordered" evidence="1">
    <location>
        <begin position="599"/>
        <end position="651"/>
    </location>
</feature>
<protein>
    <recommendedName>
        <fullName evidence="4">GATA-type domain-containing protein</fullName>
    </recommendedName>
</protein>
<dbReference type="InterPro" id="IPR013088">
    <property type="entry name" value="Znf_NHR/GATA"/>
</dbReference>
<evidence type="ECO:0000313" key="3">
    <source>
        <dbReference type="Proteomes" id="UP000886653"/>
    </source>
</evidence>
<feature type="compositionally biased region" description="Polar residues" evidence="1">
    <location>
        <begin position="10"/>
        <end position="19"/>
    </location>
</feature>
<feature type="compositionally biased region" description="Pro residues" evidence="1">
    <location>
        <begin position="201"/>
        <end position="217"/>
    </location>
</feature>
<feature type="compositionally biased region" description="Polar residues" evidence="1">
    <location>
        <begin position="873"/>
        <end position="883"/>
    </location>
</feature>
<dbReference type="GO" id="GO:0006355">
    <property type="term" value="P:regulation of DNA-templated transcription"/>
    <property type="evidence" value="ECO:0007669"/>
    <property type="project" value="InterPro"/>
</dbReference>
<feature type="region of interest" description="Disordered" evidence="1">
    <location>
        <begin position="700"/>
        <end position="737"/>
    </location>
</feature>
<dbReference type="AlphaFoldDB" id="A0A9P6T5Q4"/>
<dbReference type="EMBL" id="MU167495">
    <property type="protein sequence ID" value="KAG0139956.1"/>
    <property type="molecule type" value="Genomic_DNA"/>
</dbReference>
<keyword evidence="3" id="KW-1185">Reference proteome</keyword>
<feature type="region of interest" description="Disordered" evidence="1">
    <location>
        <begin position="399"/>
        <end position="448"/>
    </location>
</feature>
<dbReference type="Gene3D" id="3.30.50.10">
    <property type="entry name" value="Erythroid Transcription Factor GATA-1, subunit A"/>
    <property type="match status" value="1"/>
</dbReference>
<gene>
    <name evidence="2" type="ORF">CROQUDRAFT_100798</name>
</gene>
<feature type="region of interest" description="Disordered" evidence="1">
    <location>
        <begin position="191"/>
        <end position="234"/>
    </location>
</feature>
<dbReference type="GO" id="GO:0008270">
    <property type="term" value="F:zinc ion binding"/>
    <property type="evidence" value="ECO:0007669"/>
    <property type="project" value="InterPro"/>
</dbReference>
<reference evidence="2" key="1">
    <citation type="submission" date="2013-11" db="EMBL/GenBank/DDBJ databases">
        <title>Genome sequence of the fusiform rust pathogen reveals effectors for host alternation and coevolution with pine.</title>
        <authorList>
            <consortium name="DOE Joint Genome Institute"/>
            <person name="Smith K."/>
            <person name="Pendleton A."/>
            <person name="Kubisiak T."/>
            <person name="Anderson C."/>
            <person name="Salamov A."/>
            <person name="Aerts A."/>
            <person name="Riley R."/>
            <person name="Clum A."/>
            <person name="Lindquist E."/>
            <person name="Ence D."/>
            <person name="Campbell M."/>
            <person name="Kronenberg Z."/>
            <person name="Feau N."/>
            <person name="Dhillon B."/>
            <person name="Hamelin R."/>
            <person name="Burleigh J."/>
            <person name="Smith J."/>
            <person name="Yandell M."/>
            <person name="Nelson C."/>
            <person name="Grigoriev I."/>
            <person name="Davis J."/>
        </authorList>
    </citation>
    <scope>NUCLEOTIDE SEQUENCE</scope>
    <source>
        <strain evidence="2">G11</strain>
    </source>
</reference>
<feature type="compositionally biased region" description="Polar residues" evidence="1">
    <location>
        <begin position="928"/>
        <end position="937"/>
    </location>
</feature>
<feature type="region of interest" description="Disordered" evidence="1">
    <location>
        <begin position="517"/>
        <end position="545"/>
    </location>
</feature>
<comment type="caution">
    <text evidence="2">The sequence shown here is derived from an EMBL/GenBank/DDBJ whole genome shotgun (WGS) entry which is preliminary data.</text>
</comment>
<proteinExistence type="predicted"/>
<dbReference type="Proteomes" id="UP000886653">
    <property type="component" value="Unassembled WGS sequence"/>
</dbReference>